<dbReference type="PANTHER" id="PTHR34265">
    <property type="entry name" value="TYPE III PANTOTHENATE KINASE"/>
    <property type="match status" value="1"/>
</dbReference>
<protein>
    <recommendedName>
        <fullName evidence="15 16">Type III pantothenate kinase</fullName>
        <ecNumber evidence="6 16">2.7.1.33</ecNumber>
    </recommendedName>
    <alternativeName>
        <fullName evidence="16">PanK-III</fullName>
    </alternativeName>
    <alternativeName>
        <fullName evidence="16">Pantothenic acid kinase</fullName>
    </alternativeName>
</protein>
<dbReference type="EMBL" id="RWBG01000001">
    <property type="protein sequence ID" value="RSK41929.1"/>
    <property type="molecule type" value="Genomic_DNA"/>
</dbReference>
<dbReference type="NCBIfam" id="TIGR00671">
    <property type="entry name" value="baf"/>
    <property type="match status" value="1"/>
</dbReference>
<evidence type="ECO:0000256" key="11">
    <source>
        <dbReference type="ARBA" id="ARBA00022840"/>
    </source>
</evidence>
<dbReference type="GO" id="GO:0046872">
    <property type="term" value="F:metal ion binding"/>
    <property type="evidence" value="ECO:0007669"/>
    <property type="project" value="UniProtKB-KW"/>
</dbReference>
<feature type="binding site" evidence="16">
    <location>
        <position position="87"/>
    </location>
    <ligand>
        <name>substrate</name>
    </ligand>
</feature>
<feature type="binding site" evidence="16">
    <location>
        <begin position="6"/>
        <end position="13"/>
    </location>
    <ligand>
        <name>ATP</name>
        <dbReference type="ChEBI" id="CHEBI:30616"/>
    </ligand>
</feature>
<keyword evidence="11 16" id="KW-0067">ATP-binding</keyword>
<evidence type="ECO:0000256" key="16">
    <source>
        <dbReference type="HAMAP-Rule" id="MF_01274"/>
    </source>
</evidence>
<dbReference type="AlphaFoldDB" id="A0A3R9MGZ4"/>
<evidence type="ECO:0000256" key="15">
    <source>
        <dbReference type="ARBA" id="ARBA00040883"/>
    </source>
</evidence>
<keyword evidence="18" id="KW-1185">Reference proteome</keyword>
<dbReference type="GO" id="GO:0004594">
    <property type="term" value="F:pantothenate kinase activity"/>
    <property type="evidence" value="ECO:0007669"/>
    <property type="project" value="UniProtKB-UniRule"/>
</dbReference>
<comment type="caution">
    <text evidence="17">The sequence shown here is derived from an EMBL/GenBank/DDBJ whole genome shotgun (WGS) entry which is preliminary data.</text>
</comment>
<keyword evidence="10 16" id="KW-0418">Kinase</keyword>
<organism evidence="17 18">
    <name type="scientific">Mangrovimonas spongiae</name>
    <dbReference type="NCBI Taxonomy" id="2494697"/>
    <lineage>
        <taxon>Bacteria</taxon>
        <taxon>Pseudomonadati</taxon>
        <taxon>Bacteroidota</taxon>
        <taxon>Flavobacteriia</taxon>
        <taxon>Flavobacteriales</taxon>
        <taxon>Flavobacteriaceae</taxon>
        <taxon>Mangrovimonas</taxon>
    </lineage>
</organism>
<dbReference type="CDD" id="cd24015">
    <property type="entry name" value="ASKHA_NBD_PanK-III"/>
    <property type="match status" value="1"/>
</dbReference>
<comment type="function">
    <text evidence="16">Catalyzes the phosphorylation of pantothenate (Pan), the first step in CoA biosynthesis.</text>
</comment>
<evidence type="ECO:0000256" key="1">
    <source>
        <dbReference type="ARBA" id="ARBA00001206"/>
    </source>
</evidence>
<dbReference type="Pfam" id="PF03309">
    <property type="entry name" value="Pan_kinase"/>
    <property type="match status" value="1"/>
</dbReference>
<dbReference type="InterPro" id="IPR004619">
    <property type="entry name" value="Type_III_PanK"/>
</dbReference>
<evidence type="ECO:0000313" key="17">
    <source>
        <dbReference type="EMBL" id="RSK41929.1"/>
    </source>
</evidence>
<comment type="subcellular location">
    <subcellularLocation>
        <location evidence="3 16">Cytoplasm</location>
    </subcellularLocation>
</comment>
<keyword evidence="7 16" id="KW-0963">Cytoplasm</keyword>
<comment type="similarity">
    <text evidence="14 16">Belongs to the type III pantothenate kinase family.</text>
</comment>
<feature type="binding site" evidence="16">
    <location>
        <position position="172"/>
    </location>
    <ligand>
        <name>substrate</name>
    </ligand>
</feature>
<keyword evidence="8 16" id="KW-0808">Transferase</keyword>
<keyword evidence="12 16" id="KW-0630">Potassium</keyword>
<accession>A0A3R9MGZ4</accession>
<keyword evidence="16" id="KW-0479">Metal-binding</keyword>
<comment type="cofactor">
    <cofactor evidence="16">
        <name>NH4(+)</name>
        <dbReference type="ChEBI" id="CHEBI:28938"/>
    </cofactor>
    <cofactor evidence="16">
        <name>K(+)</name>
        <dbReference type="ChEBI" id="CHEBI:29103"/>
    </cofactor>
    <text evidence="16">A monovalent cation. Ammonium or potassium.</text>
</comment>
<comment type="cofactor">
    <cofactor evidence="2">
        <name>K(+)</name>
        <dbReference type="ChEBI" id="CHEBI:29103"/>
    </cofactor>
</comment>
<dbReference type="GO" id="GO:0005737">
    <property type="term" value="C:cytoplasm"/>
    <property type="evidence" value="ECO:0007669"/>
    <property type="project" value="UniProtKB-SubCell"/>
</dbReference>
<dbReference type="EC" id="2.7.1.33" evidence="6 16"/>
<evidence type="ECO:0000256" key="6">
    <source>
        <dbReference type="ARBA" id="ARBA00012102"/>
    </source>
</evidence>
<dbReference type="UniPathway" id="UPA00241">
    <property type="reaction ID" value="UER00352"/>
</dbReference>
<comment type="catalytic activity">
    <reaction evidence="1 16">
        <text>(R)-pantothenate + ATP = (R)-4'-phosphopantothenate + ADP + H(+)</text>
        <dbReference type="Rhea" id="RHEA:16373"/>
        <dbReference type="ChEBI" id="CHEBI:10986"/>
        <dbReference type="ChEBI" id="CHEBI:15378"/>
        <dbReference type="ChEBI" id="CHEBI:29032"/>
        <dbReference type="ChEBI" id="CHEBI:30616"/>
        <dbReference type="ChEBI" id="CHEBI:456216"/>
        <dbReference type="EC" id="2.7.1.33"/>
    </reaction>
</comment>
<evidence type="ECO:0000256" key="12">
    <source>
        <dbReference type="ARBA" id="ARBA00022958"/>
    </source>
</evidence>
<comment type="subunit">
    <text evidence="5 16">Homodimer.</text>
</comment>
<evidence type="ECO:0000256" key="8">
    <source>
        <dbReference type="ARBA" id="ARBA00022679"/>
    </source>
</evidence>
<feature type="binding site" evidence="16">
    <location>
        <begin position="94"/>
        <end position="97"/>
    </location>
    <ligand>
        <name>substrate</name>
    </ligand>
</feature>
<dbReference type="InterPro" id="IPR043129">
    <property type="entry name" value="ATPase_NBD"/>
</dbReference>
<gene>
    <name evidence="16" type="primary">coaX</name>
    <name evidence="17" type="ORF">EJA19_03355</name>
</gene>
<evidence type="ECO:0000256" key="3">
    <source>
        <dbReference type="ARBA" id="ARBA00004496"/>
    </source>
</evidence>
<dbReference type="HAMAP" id="MF_01274">
    <property type="entry name" value="Pantothen_kinase_3"/>
    <property type="match status" value="1"/>
</dbReference>
<evidence type="ECO:0000256" key="4">
    <source>
        <dbReference type="ARBA" id="ARBA00005225"/>
    </source>
</evidence>
<evidence type="ECO:0000313" key="18">
    <source>
        <dbReference type="Proteomes" id="UP000270620"/>
    </source>
</evidence>
<evidence type="ECO:0000256" key="9">
    <source>
        <dbReference type="ARBA" id="ARBA00022741"/>
    </source>
</evidence>
<evidence type="ECO:0000256" key="2">
    <source>
        <dbReference type="ARBA" id="ARBA00001958"/>
    </source>
</evidence>
<feature type="binding site" evidence="16">
    <location>
        <position position="120"/>
    </location>
    <ligand>
        <name>ATP</name>
        <dbReference type="ChEBI" id="CHEBI:30616"/>
    </ligand>
</feature>
<comment type="pathway">
    <text evidence="4 16">Cofactor biosynthesis; coenzyme A biosynthesis; CoA from (R)-pantothenate: step 1/5.</text>
</comment>
<dbReference type="GO" id="GO:0005524">
    <property type="term" value="F:ATP binding"/>
    <property type="evidence" value="ECO:0007669"/>
    <property type="project" value="UniProtKB-UniRule"/>
</dbReference>
<evidence type="ECO:0000256" key="14">
    <source>
        <dbReference type="ARBA" id="ARBA00038036"/>
    </source>
</evidence>
<dbReference type="GO" id="GO:0015937">
    <property type="term" value="P:coenzyme A biosynthetic process"/>
    <property type="evidence" value="ECO:0007669"/>
    <property type="project" value="UniProtKB-UniRule"/>
</dbReference>
<dbReference type="NCBIfam" id="NF009853">
    <property type="entry name" value="PRK13320.1-5"/>
    <property type="match status" value="1"/>
</dbReference>
<name>A0A3R9MGZ4_9FLAO</name>
<reference evidence="17 18" key="1">
    <citation type="submission" date="2018-12" db="EMBL/GenBank/DDBJ databases">
        <title>Mangrovimonas spongiae sp. nov., a novel member of the genus Mangrovimonas isolated from marine sponge.</title>
        <authorList>
            <person name="Zhuang L."/>
            <person name="Luo L."/>
        </authorList>
    </citation>
    <scope>NUCLEOTIDE SEQUENCE [LARGE SCALE GENOMIC DNA]</scope>
    <source>
        <strain evidence="17 18">HN-E26</strain>
    </source>
</reference>
<dbReference type="SUPFAM" id="SSF53067">
    <property type="entry name" value="Actin-like ATPase domain"/>
    <property type="match status" value="2"/>
</dbReference>
<dbReference type="Gene3D" id="3.30.420.40">
    <property type="match status" value="2"/>
</dbReference>
<feature type="binding site" evidence="16">
    <location>
        <position position="117"/>
    </location>
    <ligand>
        <name>K(+)</name>
        <dbReference type="ChEBI" id="CHEBI:29103"/>
    </ligand>
</feature>
<evidence type="ECO:0000256" key="7">
    <source>
        <dbReference type="ARBA" id="ARBA00022490"/>
    </source>
</evidence>
<proteinExistence type="inferred from homology"/>
<dbReference type="PANTHER" id="PTHR34265:SF1">
    <property type="entry name" value="TYPE III PANTOTHENATE KINASE"/>
    <property type="match status" value="1"/>
</dbReference>
<keyword evidence="9 16" id="KW-0547">Nucleotide-binding</keyword>
<dbReference type="RefSeq" id="WP_125466920.1">
    <property type="nucleotide sequence ID" value="NZ_RWBG01000001.1"/>
</dbReference>
<evidence type="ECO:0000256" key="13">
    <source>
        <dbReference type="ARBA" id="ARBA00022993"/>
    </source>
</evidence>
<feature type="active site" description="Proton acceptor" evidence="16">
    <location>
        <position position="96"/>
    </location>
</feature>
<evidence type="ECO:0000256" key="5">
    <source>
        <dbReference type="ARBA" id="ARBA00011738"/>
    </source>
</evidence>
<dbReference type="Proteomes" id="UP000270620">
    <property type="component" value="Unassembled WGS sequence"/>
</dbReference>
<sequence>MNLIIDIGNTAVKLAVFKESKLLFSVRDTVVNLEKKIHEIFLEYPKIKNSIIASVGNLPPNIVNWLKDKVNIIILNNETKLPFKNQYKTPKTLGVDRIGLISAAVEKYPNKNVLIIDAGSCITYDFVTDKAEYLGGAISPGLRMRYKALNTFTAGLPLLETKIPQYFVGNSTESSMHSGVVCGILNEIDGFVKEYQNKYSDLTVILTGGDANFLSKQLKSSIFANSNFLLQGLNYILRFNLIE</sequence>
<evidence type="ECO:0000256" key="10">
    <source>
        <dbReference type="ARBA" id="ARBA00022777"/>
    </source>
</evidence>
<dbReference type="OrthoDB" id="9804707at2"/>
<keyword evidence="13 16" id="KW-0173">Coenzyme A biosynthesis</keyword>